<keyword evidence="3" id="KW-1185">Reference proteome</keyword>
<protein>
    <submittedName>
        <fullName evidence="2">Uncharacterized protein</fullName>
    </submittedName>
</protein>
<name>A0A066Z1K6_9ACTN</name>
<feature type="region of interest" description="Disordered" evidence="1">
    <location>
        <begin position="1"/>
        <end position="36"/>
    </location>
</feature>
<organism evidence="2 3">
    <name type="scientific">Kitasatospora cheerisanensis KCTC 2395</name>
    <dbReference type="NCBI Taxonomy" id="1348663"/>
    <lineage>
        <taxon>Bacteria</taxon>
        <taxon>Bacillati</taxon>
        <taxon>Actinomycetota</taxon>
        <taxon>Actinomycetes</taxon>
        <taxon>Kitasatosporales</taxon>
        <taxon>Streptomycetaceae</taxon>
        <taxon>Kitasatospora</taxon>
    </lineage>
</organism>
<dbReference type="EMBL" id="JNBY01000073">
    <property type="protein sequence ID" value="KDN86124.1"/>
    <property type="molecule type" value="Genomic_DNA"/>
</dbReference>
<sequence length="160" mass="16959">MSRTSRTCSPSAGLVGRESTSTSAQPHSHALTGCGCQGRYGTGPSETARWWPIQVGGPISRAPASSRNSRARQDSMLSAASRVPPGRNQWPRTSRQRTTRPSVNPTRWMLVTSSSGGSSVVNWASMPPHSQRCGAWRAGNLAATAALSSALRVVSVIDRS</sequence>
<comment type="caution">
    <text evidence="2">The sequence shown here is derived from an EMBL/GenBank/DDBJ whole genome shotgun (WGS) entry which is preliminary data.</text>
</comment>
<evidence type="ECO:0000256" key="1">
    <source>
        <dbReference type="SAM" id="MobiDB-lite"/>
    </source>
</evidence>
<dbReference type="PROSITE" id="PS51257">
    <property type="entry name" value="PROKAR_LIPOPROTEIN"/>
    <property type="match status" value="1"/>
</dbReference>
<accession>A0A066Z1K6</accession>
<dbReference type="PATRIC" id="fig|1348663.4.peg.1874"/>
<dbReference type="Proteomes" id="UP000027178">
    <property type="component" value="Unassembled WGS sequence"/>
</dbReference>
<dbReference type="AlphaFoldDB" id="A0A066Z1K6"/>
<reference evidence="2 3" key="1">
    <citation type="submission" date="2014-05" db="EMBL/GenBank/DDBJ databases">
        <title>Draft Genome Sequence of Kitasatospora cheerisanensis KCTC 2395.</title>
        <authorList>
            <person name="Nam D.H."/>
        </authorList>
    </citation>
    <scope>NUCLEOTIDE SEQUENCE [LARGE SCALE GENOMIC DNA]</scope>
    <source>
        <strain evidence="2 3">KCTC 2395</strain>
    </source>
</reference>
<feature type="region of interest" description="Disordered" evidence="1">
    <location>
        <begin position="57"/>
        <end position="101"/>
    </location>
</feature>
<feature type="compositionally biased region" description="Polar residues" evidence="1">
    <location>
        <begin position="1"/>
        <end position="10"/>
    </location>
</feature>
<dbReference type="HOGENOM" id="CLU_1649870_0_0_11"/>
<proteinExistence type="predicted"/>
<gene>
    <name evidence="2" type="ORF">KCH_19410</name>
</gene>
<evidence type="ECO:0000313" key="2">
    <source>
        <dbReference type="EMBL" id="KDN86124.1"/>
    </source>
</evidence>
<evidence type="ECO:0000313" key="3">
    <source>
        <dbReference type="Proteomes" id="UP000027178"/>
    </source>
</evidence>